<keyword evidence="2" id="KW-1185">Reference proteome</keyword>
<dbReference type="AlphaFoldDB" id="A0A2A6C914"/>
<protein>
    <submittedName>
        <fullName evidence="1">Uncharacterized protein</fullName>
    </submittedName>
</protein>
<dbReference type="Proteomes" id="UP000005239">
    <property type="component" value="Unassembled WGS sequence"/>
</dbReference>
<proteinExistence type="predicted"/>
<reference evidence="2" key="1">
    <citation type="journal article" date="2008" name="Nat. Genet.">
        <title>The Pristionchus pacificus genome provides a unique perspective on nematode lifestyle and parasitism.</title>
        <authorList>
            <person name="Dieterich C."/>
            <person name="Clifton S.W."/>
            <person name="Schuster L.N."/>
            <person name="Chinwalla A."/>
            <person name="Delehaunty K."/>
            <person name="Dinkelacker I."/>
            <person name="Fulton L."/>
            <person name="Fulton R."/>
            <person name="Godfrey J."/>
            <person name="Minx P."/>
            <person name="Mitreva M."/>
            <person name="Roeseler W."/>
            <person name="Tian H."/>
            <person name="Witte H."/>
            <person name="Yang S.P."/>
            <person name="Wilson R.K."/>
            <person name="Sommer R.J."/>
        </authorList>
    </citation>
    <scope>NUCLEOTIDE SEQUENCE [LARGE SCALE GENOMIC DNA]</scope>
    <source>
        <strain evidence="2">PS312</strain>
    </source>
</reference>
<accession>A0A8R1Z1E6</accession>
<organism evidence="1 2">
    <name type="scientific">Pristionchus pacificus</name>
    <name type="common">Parasitic nematode worm</name>
    <dbReference type="NCBI Taxonomy" id="54126"/>
    <lineage>
        <taxon>Eukaryota</taxon>
        <taxon>Metazoa</taxon>
        <taxon>Ecdysozoa</taxon>
        <taxon>Nematoda</taxon>
        <taxon>Chromadorea</taxon>
        <taxon>Rhabditida</taxon>
        <taxon>Rhabditina</taxon>
        <taxon>Diplogasteromorpha</taxon>
        <taxon>Diplogasteroidea</taxon>
        <taxon>Neodiplogasteridae</taxon>
        <taxon>Pristionchus</taxon>
    </lineage>
</organism>
<dbReference type="EnsemblMetazoa" id="PPA43577.1">
    <property type="protein sequence ID" value="PPA43577.1"/>
    <property type="gene ID" value="WBGene00281946"/>
</dbReference>
<accession>A0A2A6C914</accession>
<gene>
    <name evidence="1" type="primary">WBGene00281946</name>
</gene>
<evidence type="ECO:0000313" key="2">
    <source>
        <dbReference type="Proteomes" id="UP000005239"/>
    </source>
</evidence>
<reference evidence="1" key="2">
    <citation type="submission" date="2022-06" db="UniProtKB">
        <authorList>
            <consortium name="EnsemblMetazoa"/>
        </authorList>
    </citation>
    <scope>IDENTIFICATION</scope>
    <source>
        <strain evidence="1">PS312</strain>
    </source>
</reference>
<name>A0A2A6C914_PRIPA</name>
<evidence type="ECO:0000313" key="1">
    <source>
        <dbReference type="EnsemblMetazoa" id="PPA43577.1"/>
    </source>
</evidence>
<sequence length="136" mass="15491">MKRAKSGMDRGNGRQCFYNRKKRINRRNSVKLPGNREETAPSRLLLMLIPGDNCYWVTTGYKTTAGVTDLPCPREYRREWQEVALSKFSRKNGPNPKSTDASTMVVFVANGSMGEKGSENDRLRNDDIRGKKILPH</sequence>